<protein>
    <recommendedName>
        <fullName evidence="2">Toxin</fullName>
    </recommendedName>
</protein>
<dbReference type="AlphaFoldDB" id="V5TAZ5"/>
<organism evidence="1">
    <name type="scientific">Francisella tularensis subsp. novicida PA10-7858</name>
    <dbReference type="NCBI Taxonomy" id="1386968"/>
    <lineage>
        <taxon>Bacteria</taxon>
        <taxon>Pseudomonadati</taxon>
        <taxon>Pseudomonadota</taxon>
        <taxon>Gammaproteobacteria</taxon>
        <taxon>Thiotrichales</taxon>
        <taxon>Francisellaceae</taxon>
        <taxon>Francisella</taxon>
    </lineage>
</organism>
<evidence type="ECO:0000313" key="1">
    <source>
        <dbReference type="EMBL" id="AHB60808.1"/>
    </source>
</evidence>
<accession>V5TAZ5</accession>
<dbReference type="EMBL" id="KF640086">
    <property type="protein sequence ID" value="AHB60808.1"/>
    <property type="molecule type" value="Genomic_DNA"/>
</dbReference>
<reference evidence="1" key="1">
    <citation type="journal article" date="2014" name="Genome">
        <title>Comparative analyses of a putative Francisella conjugative element.</title>
        <authorList>
            <person name="Siddaramappa S."/>
            <person name="Challacombe J.F."/>
            <person name="Petersen J.M."/>
            <person name="Pillai S."/>
            <person name="Kuske C.R."/>
        </authorList>
    </citation>
    <scope>NUCLEOTIDE SEQUENCE</scope>
    <source>
        <strain evidence="1">PA10-7858</strain>
        <plasmid evidence="1">pFNPA10</plasmid>
    </source>
</reference>
<sequence length="93" mass="11112">MMIFRWNLEKNLKLINERGISFDAIQEAIESNGLIKVVKQARDEYKHQIIMLVVIDDYVWEVPSIVLQENPKIIYFVTAYKSRKATKLWRNEK</sequence>
<gene>
    <name evidence="1" type="ORF">N894_0040</name>
</gene>
<proteinExistence type="predicted"/>
<evidence type="ECO:0008006" key="2">
    <source>
        <dbReference type="Google" id="ProtNLM"/>
    </source>
</evidence>
<dbReference type="RefSeq" id="WP_023893590.1">
    <property type="nucleotide sequence ID" value="NC_023026.1"/>
</dbReference>
<name>V5TAZ5_FRANO</name>
<keyword evidence="1" id="KW-0614">Plasmid</keyword>
<geneLocation type="plasmid" evidence="1">
    <name>pFNPA10</name>
</geneLocation>